<dbReference type="InterPro" id="IPR039261">
    <property type="entry name" value="FNR_nucleotide-bd"/>
</dbReference>
<dbReference type="PANTHER" id="PTHR30212">
    <property type="entry name" value="PROTEIN YIIM"/>
    <property type="match status" value="1"/>
</dbReference>
<dbReference type="RefSeq" id="WP_064284888.1">
    <property type="nucleotide sequence ID" value="NZ_LWCS01000065.1"/>
</dbReference>
<comment type="caution">
    <text evidence="4">The sequence shown here is derived from an EMBL/GenBank/DDBJ whole genome shotgun (WGS) entry which is preliminary data.</text>
</comment>
<dbReference type="InterPro" id="IPR011037">
    <property type="entry name" value="Pyrv_Knase-like_insert_dom_sf"/>
</dbReference>
<dbReference type="CDD" id="cd06184">
    <property type="entry name" value="flavohem_like_fad_nad_binding"/>
    <property type="match status" value="1"/>
</dbReference>
<sequence>MPKNVPWQGQDIHTGIWKHPVGGPVMVRTLNIDGDGQGDLNGHGGENRAVLVYQNASYDHWRDHLGRDDLTAGSFGENFTVDGLPDDEVCIGDRYRIGEAEFEVTQPRVTCFRVGMRLDEPRMPNLLVAHHRPGFYMRVIREGRVSAGDDIVLVERGRHEISVADIDALLYLPDRDPELLRKAVDIPALSPGWVQSFQDLQRPKSSSALAWSGFRSLRVRATHRETEDVLSLLLEAGDGSALPTAQPGQYLPMRIVGAAEPAPLRSYSLSNHSTDGTYRISVRRDMHGVASAWLHDHIQAGATVDAAAPRGDFVLADGDRPVVLLSAGVGCTPVLAMLHRLAAEHSPRRVAWVHTTRDRVTHAFADEVDDLIASLPDATAHYVYTAEGPRLSAASLAALALPTDASVYLCGPDRFMDDMRDALVRNGFDQSDVHSELFGARPRINPGAVGAPSPVRPHIPAGEPGAGPAVTFSRSGLTADWSPRFASLLDFAEACDVPTRYSCRSGVCHICVTDVVSGTAAYAREPLEAPPEGSVLVCSAVPRTELVLDL</sequence>
<feature type="domain" description="MOSC" evidence="2">
    <location>
        <begin position="19"/>
        <end position="154"/>
    </location>
</feature>
<feature type="domain" description="2Fe-2S ferredoxin-type" evidence="1">
    <location>
        <begin position="468"/>
        <end position="550"/>
    </location>
</feature>
<dbReference type="InterPro" id="IPR001041">
    <property type="entry name" value="2Fe-2S_ferredoxin-type"/>
</dbReference>
<dbReference type="PROSITE" id="PS51384">
    <property type="entry name" value="FAD_FR"/>
    <property type="match status" value="1"/>
</dbReference>
<dbReference type="PROSITE" id="PS51085">
    <property type="entry name" value="2FE2S_FER_2"/>
    <property type="match status" value="1"/>
</dbReference>
<dbReference type="OrthoDB" id="9801223at2"/>
<protein>
    <submittedName>
        <fullName evidence="4">Sulfurase</fullName>
    </submittedName>
</protein>
<evidence type="ECO:0000259" key="3">
    <source>
        <dbReference type="PROSITE" id="PS51384"/>
    </source>
</evidence>
<dbReference type="SUPFAM" id="SSF50800">
    <property type="entry name" value="PK beta-barrel domain-like"/>
    <property type="match status" value="1"/>
</dbReference>
<evidence type="ECO:0000259" key="1">
    <source>
        <dbReference type="PROSITE" id="PS51085"/>
    </source>
</evidence>
<dbReference type="InterPro" id="IPR017927">
    <property type="entry name" value="FAD-bd_FR_type"/>
</dbReference>
<dbReference type="SUPFAM" id="SSF52343">
    <property type="entry name" value="Ferredoxin reductase-like, C-terminal NADP-linked domain"/>
    <property type="match status" value="1"/>
</dbReference>
<name>A0A178LJ46_MYCIR</name>
<dbReference type="PROSITE" id="PS51340">
    <property type="entry name" value="MOSC"/>
    <property type="match status" value="1"/>
</dbReference>
<evidence type="ECO:0000313" key="4">
    <source>
        <dbReference type="EMBL" id="OAN30211.1"/>
    </source>
</evidence>
<dbReference type="CDD" id="cd00207">
    <property type="entry name" value="fer2"/>
    <property type="match status" value="1"/>
</dbReference>
<dbReference type="Gene3D" id="2.40.30.10">
    <property type="entry name" value="Translation factors"/>
    <property type="match status" value="1"/>
</dbReference>
<dbReference type="InterPro" id="IPR017938">
    <property type="entry name" value="Riboflavin_synthase-like_b-brl"/>
</dbReference>
<reference evidence="4 5" key="1">
    <citation type="submission" date="2016-04" db="EMBL/GenBank/DDBJ databases">
        <title>Draft Genome Sequences of Staphylococcus capitis Strain H36, S. capitis Strain H65, S. cohnii Strain H62, S. hominis Strain H69, Mycobacterium iranicum Strain H39, Plantibacter sp. Strain H53, Pseudomonas oryzihabitans Strain H72, and Microbacterium sp. Strain H83, isolated from residential settings.</title>
        <authorList>
            <person name="Lymperopoulou D."/>
            <person name="Adams R.I."/>
            <person name="Lindow S."/>
            <person name="Coil D.A."/>
            <person name="Jospin G."/>
            <person name="Eisen J.A."/>
        </authorList>
    </citation>
    <scope>NUCLEOTIDE SEQUENCE [LARGE SCALE GENOMIC DNA]</scope>
    <source>
        <strain evidence="4 5">H39</strain>
    </source>
</reference>
<dbReference type="InterPro" id="IPR052353">
    <property type="entry name" value="Benzoxazolinone_Detox_Enz"/>
</dbReference>
<dbReference type="GO" id="GO:0016491">
    <property type="term" value="F:oxidoreductase activity"/>
    <property type="evidence" value="ECO:0007669"/>
    <property type="project" value="InterPro"/>
</dbReference>
<dbReference type="SUPFAM" id="SSF54292">
    <property type="entry name" value="2Fe-2S ferredoxin-like"/>
    <property type="match status" value="1"/>
</dbReference>
<dbReference type="Gene3D" id="3.40.50.80">
    <property type="entry name" value="Nucleotide-binding domain of ferredoxin-NADP reductase (FNR) module"/>
    <property type="match status" value="1"/>
</dbReference>
<dbReference type="GO" id="GO:0051537">
    <property type="term" value="F:2 iron, 2 sulfur cluster binding"/>
    <property type="evidence" value="ECO:0007669"/>
    <property type="project" value="UniProtKB-KW"/>
</dbReference>
<organism evidence="4 5">
    <name type="scientific">Mycolicibacterium iranicum</name>
    <name type="common">Mycobacterium iranicum</name>
    <dbReference type="NCBI Taxonomy" id="912594"/>
    <lineage>
        <taxon>Bacteria</taxon>
        <taxon>Bacillati</taxon>
        <taxon>Actinomycetota</taxon>
        <taxon>Actinomycetes</taxon>
        <taxon>Mycobacteriales</taxon>
        <taxon>Mycobacteriaceae</taxon>
        <taxon>Mycolicibacterium</taxon>
    </lineage>
</organism>
<dbReference type="PRINTS" id="PR00409">
    <property type="entry name" value="PHDIOXRDTASE"/>
</dbReference>
<evidence type="ECO:0000259" key="2">
    <source>
        <dbReference type="PROSITE" id="PS51340"/>
    </source>
</evidence>
<dbReference type="EMBL" id="LWCS01000065">
    <property type="protein sequence ID" value="OAN30211.1"/>
    <property type="molecule type" value="Genomic_DNA"/>
</dbReference>
<evidence type="ECO:0000313" key="5">
    <source>
        <dbReference type="Proteomes" id="UP000078396"/>
    </source>
</evidence>
<dbReference type="Pfam" id="PF03473">
    <property type="entry name" value="MOSC"/>
    <property type="match status" value="1"/>
</dbReference>
<dbReference type="InterPro" id="IPR012675">
    <property type="entry name" value="Beta-grasp_dom_sf"/>
</dbReference>
<dbReference type="InterPro" id="IPR005302">
    <property type="entry name" value="MoCF_Sase_C"/>
</dbReference>
<dbReference type="Pfam" id="PF00111">
    <property type="entry name" value="Fer2"/>
    <property type="match status" value="1"/>
</dbReference>
<dbReference type="Gene3D" id="2.40.33.20">
    <property type="entry name" value="PK beta-barrel domain-like"/>
    <property type="match status" value="1"/>
</dbReference>
<proteinExistence type="predicted"/>
<gene>
    <name evidence="4" type="ORF">A4X20_09780</name>
</gene>
<dbReference type="GO" id="GO:0030151">
    <property type="term" value="F:molybdenum ion binding"/>
    <property type="evidence" value="ECO:0007669"/>
    <property type="project" value="InterPro"/>
</dbReference>
<dbReference type="InterPro" id="IPR036010">
    <property type="entry name" value="2Fe-2S_ferredoxin-like_sf"/>
</dbReference>
<accession>A0A178LJ46</accession>
<dbReference type="SUPFAM" id="SSF63380">
    <property type="entry name" value="Riboflavin synthase domain-like"/>
    <property type="match status" value="1"/>
</dbReference>
<dbReference type="GO" id="GO:0030170">
    <property type="term" value="F:pyridoxal phosphate binding"/>
    <property type="evidence" value="ECO:0007669"/>
    <property type="project" value="InterPro"/>
</dbReference>
<dbReference type="Proteomes" id="UP000078396">
    <property type="component" value="Unassembled WGS sequence"/>
</dbReference>
<dbReference type="AlphaFoldDB" id="A0A178LJ46"/>
<dbReference type="InterPro" id="IPR001433">
    <property type="entry name" value="OxRdtase_FAD/NAD-bd"/>
</dbReference>
<dbReference type="InterPro" id="IPR005163">
    <property type="entry name" value="Tri_helical_YiiM-like"/>
</dbReference>
<dbReference type="Pfam" id="PF00175">
    <property type="entry name" value="NAD_binding_1"/>
    <property type="match status" value="1"/>
</dbReference>
<feature type="domain" description="FAD-binding FR-type" evidence="3">
    <location>
        <begin position="212"/>
        <end position="316"/>
    </location>
</feature>
<dbReference type="Gene3D" id="3.10.20.30">
    <property type="match status" value="1"/>
</dbReference>
<dbReference type="PANTHER" id="PTHR30212:SF2">
    <property type="entry name" value="PROTEIN YIIM"/>
    <property type="match status" value="1"/>
</dbReference>
<dbReference type="Pfam" id="PF03475">
    <property type="entry name" value="YiiM_3-alpha"/>
    <property type="match status" value="1"/>
</dbReference>